<name>A0A5E4NFR1_9HEMI</name>
<keyword evidence="2" id="KW-0999">Mitochondrion inner membrane</keyword>
<sequence>MISNNFVCLKGLFCRFLQKNVNCIRKNSTGKYCLELVRKHDFENYLCTLLLHKTIRRTGFAVRAFNIEVATIQDQISDSKIGEMRFKFWESSLIEILCKDKIPKHPVLIELYIAAKTQKLSLPYLKRLIKSRENYMLNSSFKTTEDMDTYAENSVSPIYYLLLESLGIKDIKVDHAVSHLGKCQGIVNIIRSIPYNTKSGHILIPQDILLKNKVSSENIIRKSNEQNVRDAIFEMASRANSHLTKAKKLEKDVDRQIKSIVLPSVPLQLYLNRLQKTNFNVFDEKLQERNNLLPLKLLWHKIVH</sequence>
<keyword evidence="4" id="KW-0496">Mitochondrion</keyword>
<dbReference type="GO" id="GO:0005743">
    <property type="term" value="C:mitochondrial inner membrane"/>
    <property type="evidence" value="ECO:0007669"/>
    <property type="project" value="UniProtKB-SubCell"/>
</dbReference>
<evidence type="ECO:0000256" key="1">
    <source>
        <dbReference type="ARBA" id="ARBA00004273"/>
    </source>
</evidence>
<keyword evidence="8" id="KW-1185">Reference proteome</keyword>
<dbReference type="InterPro" id="IPR008949">
    <property type="entry name" value="Isoprenoid_synthase_dom_sf"/>
</dbReference>
<evidence type="ECO:0000313" key="8">
    <source>
        <dbReference type="Proteomes" id="UP000325440"/>
    </source>
</evidence>
<protein>
    <submittedName>
        <fullName evidence="7">Squalene/phytoene synthase,Isoprenoid synthase domain</fullName>
    </submittedName>
</protein>
<reference evidence="7 8" key="1">
    <citation type="submission" date="2019-08" db="EMBL/GenBank/DDBJ databases">
        <authorList>
            <person name="Alioto T."/>
            <person name="Alioto T."/>
            <person name="Gomez Garrido J."/>
        </authorList>
    </citation>
    <scope>NUCLEOTIDE SEQUENCE [LARGE SCALE GENOMIC DNA]</scope>
</reference>
<dbReference type="Proteomes" id="UP000325440">
    <property type="component" value="Unassembled WGS sequence"/>
</dbReference>
<organism evidence="7 8">
    <name type="scientific">Cinara cedri</name>
    <dbReference type="NCBI Taxonomy" id="506608"/>
    <lineage>
        <taxon>Eukaryota</taxon>
        <taxon>Metazoa</taxon>
        <taxon>Ecdysozoa</taxon>
        <taxon>Arthropoda</taxon>
        <taxon>Hexapoda</taxon>
        <taxon>Insecta</taxon>
        <taxon>Pterygota</taxon>
        <taxon>Neoptera</taxon>
        <taxon>Paraneoptera</taxon>
        <taxon>Hemiptera</taxon>
        <taxon>Sternorrhyncha</taxon>
        <taxon>Aphidomorpha</taxon>
        <taxon>Aphidoidea</taxon>
        <taxon>Aphididae</taxon>
        <taxon>Lachninae</taxon>
        <taxon>Cinara</taxon>
    </lineage>
</organism>
<dbReference type="EMBL" id="CABPRJ010001958">
    <property type="protein sequence ID" value="VVC42513.1"/>
    <property type="molecule type" value="Genomic_DNA"/>
</dbReference>
<comment type="similarity">
    <text evidence="6">Belongs to the NDUFAF6 family.</text>
</comment>
<evidence type="ECO:0000256" key="4">
    <source>
        <dbReference type="ARBA" id="ARBA00023128"/>
    </source>
</evidence>
<comment type="subcellular location">
    <subcellularLocation>
        <location evidence="1">Mitochondrion inner membrane</location>
    </subcellularLocation>
</comment>
<gene>
    <name evidence="7" type="ORF">CINCED_3A013487</name>
</gene>
<proteinExistence type="inferred from homology"/>
<accession>A0A5E4NFR1</accession>
<evidence type="ECO:0000313" key="7">
    <source>
        <dbReference type="EMBL" id="VVC42513.1"/>
    </source>
</evidence>
<dbReference type="AlphaFoldDB" id="A0A5E4NFR1"/>
<dbReference type="GO" id="GO:0032981">
    <property type="term" value="P:mitochondrial respiratory chain complex I assembly"/>
    <property type="evidence" value="ECO:0007669"/>
    <property type="project" value="TreeGrafter"/>
</dbReference>
<evidence type="ECO:0000256" key="5">
    <source>
        <dbReference type="ARBA" id="ARBA00023136"/>
    </source>
</evidence>
<dbReference type="PANTHER" id="PTHR21181">
    <property type="match status" value="1"/>
</dbReference>
<dbReference type="Gene3D" id="1.10.600.10">
    <property type="entry name" value="Farnesyl Diphosphate Synthase"/>
    <property type="match status" value="1"/>
</dbReference>
<evidence type="ECO:0000256" key="3">
    <source>
        <dbReference type="ARBA" id="ARBA00022946"/>
    </source>
</evidence>
<keyword evidence="3" id="KW-0809">Transit peptide</keyword>
<evidence type="ECO:0000256" key="2">
    <source>
        <dbReference type="ARBA" id="ARBA00022792"/>
    </source>
</evidence>
<dbReference type="PANTHER" id="PTHR21181:SF13">
    <property type="entry name" value="NADH DEHYDROGENASE (UBIQUINONE) COMPLEX I, ASSEMBLY FACTOR 6"/>
    <property type="match status" value="1"/>
</dbReference>
<dbReference type="SUPFAM" id="SSF48576">
    <property type="entry name" value="Terpenoid synthases"/>
    <property type="match status" value="1"/>
</dbReference>
<dbReference type="InterPro" id="IPR002060">
    <property type="entry name" value="Squ/phyt_synthse"/>
</dbReference>
<dbReference type="OrthoDB" id="270318at2759"/>
<keyword evidence="5" id="KW-0472">Membrane</keyword>
<evidence type="ECO:0000256" key="6">
    <source>
        <dbReference type="ARBA" id="ARBA00038273"/>
    </source>
</evidence>
<dbReference type="Pfam" id="PF00494">
    <property type="entry name" value="SQS_PSY"/>
    <property type="match status" value="1"/>
</dbReference>